<evidence type="ECO:0000259" key="3">
    <source>
        <dbReference type="PROSITE" id="PS51710"/>
    </source>
</evidence>
<reference evidence="6" key="1">
    <citation type="submission" date="2019-12" db="UniProtKB">
        <authorList>
            <consortium name="WormBaseParasite"/>
        </authorList>
    </citation>
    <scope>IDENTIFICATION</scope>
</reference>
<dbReference type="Pfam" id="PF16897">
    <property type="entry name" value="MMR_HSR1_Xtn"/>
    <property type="match status" value="1"/>
</dbReference>
<sequence>MPGGRATLALMEPQIREQQLWLLKVRTGCVTLFDPRARRLQRHRGEDCSRLNLFVGSLQPWPRLAMSILQKIAEIEAEMARTQRNKATMGHLGLLKARLAKLRRELLMPKSGPSGGGEGFDVAKTGDARIGFVGFPSVGKSTLLTNIAGVYSEVADYEFTTLTTVPGVIRYKGAKIQLLDLPGIIEGAKDGKGRGRQVIAVARTCNLILIVLDVLKPLQHKTIIERELEGFGIRLNKKPPNIYFKKKEKGGINLTSTVAQSELDLETVKTILAEYRIHNADVTLKVDATAEDIIDIVEGNRVYLPCIYVLNKIDQITIEELDIVYKIPHCIPISAHLKWNFDDLLERMWDYLSLIRIYTKPKGQLPDYNSPIVLPSGNPTVEDLCVKIHKNLLKEFKFALVWGSSVKHNPQRCGKDHVLCDEDVVQIVKKV</sequence>
<dbReference type="InterPro" id="IPR045001">
    <property type="entry name" value="DRG"/>
</dbReference>
<dbReference type="FunFam" id="3.10.20.30:FF:000003">
    <property type="entry name" value="Developmentally-regulated GTP-binding protein 1"/>
    <property type="match status" value="1"/>
</dbReference>
<dbReference type="InterPro" id="IPR031662">
    <property type="entry name" value="GTP-binding_2"/>
</dbReference>
<dbReference type="GO" id="GO:0003924">
    <property type="term" value="F:GTPase activity"/>
    <property type="evidence" value="ECO:0007669"/>
    <property type="project" value="InterPro"/>
</dbReference>
<dbReference type="AlphaFoldDB" id="A0A5S6QIL7"/>
<evidence type="ECO:0000256" key="1">
    <source>
        <dbReference type="ARBA" id="ARBA00022741"/>
    </source>
</evidence>
<feature type="domain" description="OBG-type G" evidence="3">
    <location>
        <begin position="128"/>
        <end position="353"/>
    </location>
</feature>
<dbReference type="CDD" id="cd01896">
    <property type="entry name" value="DRG"/>
    <property type="match status" value="1"/>
</dbReference>
<dbReference type="STRING" id="70415.A0A5S6QIL7"/>
<dbReference type="GO" id="GO:0005525">
    <property type="term" value="F:GTP binding"/>
    <property type="evidence" value="ECO:0007669"/>
    <property type="project" value="UniProtKB-KW"/>
</dbReference>
<keyword evidence="5" id="KW-1185">Reference proteome</keyword>
<keyword evidence="1" id="KW-0547">Nucleotide-binding</keyword>
<organism evidence="5 6">
    <name type="scientific">Trichuris muris</name>
    <name type="common">Mouse whipworm</name>
    <dbReference type="NCBI Taxonomy" id="70415"/>
    <lineage>
        <taxon>Eukaryota</taxon>
        <taxon>Metazoa</taxon>
        <taxon>Ecdysozoa</taxon>
        <taxon>Nematoda</taxon>
        <taxon>Enoplea</taxon>
        <taxon>Dorylaimia</taxon>
        <taxon>Trichinellida</taxon>
        <taxon>Trichuridae</taxon>
        <taxon>Trichuris</taxon>
    </lineage>
</organism>
<dbReference type="Proteomes" id="UP000046395">
    <property type="component" value="Unassembled WGS sequence"/>
</dbReference>
<dbReference type="SUPFAM" id="SSF81271">
    <property type="entry name" value="TGS-like"/>
    <property type="match status" value="1"/>
</dbReference>
<proteinExistence type="predicted"/>
<dbReference type="PROSITE" id="PS51880">
    <property type="entry name" value="TGS"/>
    <property type="match status" value="1"/>
</dbReference>
<dbReference type="InterPro" id="IPR005225">
    <property type="entry name" value="Small_GTP-bd"/>
</dbReference>
<dbReference type="Pfam" id="PF02824">
    <property type="entry name" value="TGS"/>
    <property type="match status" value="1"/>
</dbReference>
<evidence type="ECO:0000256" key="2">
    <source>
        <dbReference type="ARBA" id="ARBA00023134"/>
    </source>
</evidence>
<dbReference type="InterPro" id="IPR012676">
    <property type="entry name" value="TGS-like"/>
</dbReference>
<dbReference type="PRINTS" id="PR00326">
    <property type="entry name" value="GTP1OBG"/>
</dbReference>
<dbReference type="InterPro" id="IPR006073">
    <property type="entry name" value="GTP-bd"/>
</dbReference>
<protein>
    <submittedName>
        <fullName evidence="6">OBG-type G domain-containing protein</fullName>
    </submittedName>
</protein>
<dbReference type="Gene3D" id="3.10.20.30">
    <property type="match status" value="1"/>
</dbReference>
<dbReference type="CDD" id="cd17230">
    <property type="entry name" value="TGS_DRG1"/>
    <property type="match status" value="1"/>
</dbReference>
<dbReference type="InterPro" id="IPR006074">
    <property type="entry name" value="GTP1-OBG_CS"/>
</dbReference>
<dbReference type="InterPro" id="IPR004095">
    <property type="entry name" value="TGS"/>
</dbReference>
<evidence type="ECO:0000259" key="4">
    <source>
        <dbReference type="PROSITE" id="PS51880"/>
    </source>
</evidence>
<dbReference type="InterPro" id="IPR027417">
    <property type="entry name" value="P-loop_NTPase"/>
</dbReference>
<dbReference type="InterPro" id="IPR031167">
    <property type="entry name" value="G_OBG"/>
</dbReference>
<dbReference type="FunFam" id="3.40.50.300:FF:000740">
    <property type="entry name" value="Putative GTP-binding protein 1"/>
    <property type="match status" value="1"/>
</dbReference>
<evidence type="ECO:0000313" key="6">
    <source>
        <dbReference type="WBParaSite" id="TMUE_2000006712.1"/>
    </source>
</evidence>
<dbReference type="PANTHER" id="PTHR43127">
    <property type="entry name" value="DEVELOPMENTALLY-REGULATED GTP-BINDING PROTEIN 2"/>
    <property type="match status" value="1"/>
</dbReference>
<dbReference type="WBParaSite" id="TMUE_2000006712.1">
    <property type="protein sequence ID" value="TMUE_2000006712.1"/>
    <property type="gene ID" value="WBGene00293872"/>
</dbReference>
<dbReference type="PROSITE" id="PS00905">
    <property type="entry name" value="GTP1_OBG"/>
    <property type="match status" value="1"/>
</dbReference>
<feature type="domain" description="TGS" evidence="4">
    <location>
        <begin position="353"/>
        <end position="429"/>
    </location>
</feature>
<dbReference type="Pfam" id="PF01926">
    <property type="entry name" value="MMR_HSR1"/>
    <property type="match status" value="1"/>
</dbReference>
<dbReference type="NCBIfam" id="TIGR00231">
    <property type="entry name" value="small_GTP"/>
    <property type="match status" value="1"/>
</dbReference>
<name>A0A5S6QIL7_TRIMR</name>
<dbReference type="InterPro" id="IPR012675">
    <property type="entry name" value="Beta-grasp_dom_sf"/>
</dbReference>
<accession>A0A5S6QIL7</accession>
<dbReference type="Gene3D" id="6.10.140.1070">
    <property type="match status" value="2"/>
</dbReference>
<evidence type="ECO:0000313" key="5">
    <source>
        <dbReference type="Proteomes" id="UP000046395"/>
    </source>
</evidence>
<dbReference type="PROSITE" id="PS51710">
    <property type="entry name" value="G_OBG"/>
    <property type="match status" value="1"/>
</dbReference>
<dbReference type="SUPFAM" id="SSF52540">
    <property type="entry name" value="P-loop containing nucleoside triphosphate hydrolases"/>
    <property type="match status" value="1"/>
</dbReference>
<keyword evidence="2" id="KW-0342">GTP-binding</keyword>